<name>A0A1H0R4P3_9BURK</name>
<keyword evidence="3" id="KW-0808">Transferase</keyword>
<dbReference type="OrthoDB" id="9789585at2"/>
<organism evidence="3 4">
    <name type="scientific">Paracidovorax cattleyae</name>
    <dbReference type="NCBI Taxonomy" id="80868"/>
    <lineage>
        <taxon>Bacteria</taxon>
        <taxon>Pseudomonadati</taxon>
        <taxon>Pseudomonadota</taxon>
        <taxon>Betaproteobacteria</taxon>
        <taxon>Burkholderiales</taxon>
        <taxon>Comamonadaceae</taxon>
        <taxon>Paracidovorax</taxon>
    </lineage>
</organism>
<proteinExistence type="predicted"/>
<accession>A0A1H0R4P3</accession>
<dbReference type="RefSeq" id="WP_092834002.1">
    <property type="nucleotide sequence ID" value="NZ_CP028290.1"/>
</dbReference>
<dbReference type="EMBL" id="FNJL01000009">
    <property type="protein sequence ID" value="SDP23938.1"/>
    <property type="molecule type" value="Genomic_DNA"/>
</dbReference>
<keyword evidence="4" id="KW-1185">Reference proteome</keyword>
<feature type="domain" description="Rhodanese" evidence="2">
    <location>
        <begin position="28"/>
        <end position="118"/>
    </location>
</feature>
<dbReference type="PROSITE" id="PS50206">
    <property type="entry name" value="RHODANESE_3"/>
    <property type="match status" value="3"/>
</dbReference>
<dbReference type="PANTHER" id="PTHR43031">
    <property type="entry name" value="FAD-DEPENDENT OXIDOREDUCTASE"/>
    <property type="match status" value="1"/>
</dbReference>
<feature type="domain" description="Rhodanese" evidence="2">
    <location>
        <begin position="151"/>
        <end position="242"/>
    </location>
</feature>
<gene>
    <name evidence="3" type="ORF">SAMN04489708_109124</name>
</gene>
<dbReference type="InterPro" id="IPR001763">
    <property type="entry name" value="Rhodanese-like_dom"/>
</dbReference>
<feature type="region of interest" description="Disordered" evidence="1">
    <location>
        <begin position="244"/>
        <end position="266"/>
    </location>
</feature>
<dbReference type="PANTHER" id="PTHR43031:SF1">
    <property type="entry name" value="PYRIDINE NUCLEOTIDE-DISULPHIDE OXIDOREDUCTASE"/>
    <property type="match status" value="1"/>
</dbReference>
<feature type="domain" description="Rhodanese" evidence="2">
    <location>
        <begin position="286"/>
        <end position="375"/>
    </location>
</feature>
<dbReference type="SMART" id="SM00450">
    <property type="entry name" value="RHOD"/>
    <property type="match status" value="3"/>
</dbReference>
<dbReference type="SUPFAM" id="SSF52821">
    <property type="entry name" value="Rhodanese/Cell cycle control phosphatase"/>
    <property type="match status" value="4"/>
</dbReference>
<dbReference type="AlphaFoldDB" id="A0A1H0R4P3"/>
<evidence type="ECO:0000256" key="1">
    <source>
        <dbReference type="SAM" id="MobiDB-lite"/>
    </source>
</evidence>
<reference evidence="4" key="1">
    <citation type="submission" date="2016-10" db="EMBL/GenBank/DDBJ databases">
        <authorList>
            <person name="Varghese N."/>
            <person name="Submissions S."/>
        </authorList>
    </citation>
    <scope>NUCLEOTIDE SEQUENCE [LARGE SCALE GENOMIC DNA]</scope>
    <source>
        <strain evidence="4">DSM 17101</strain>
    </source>
</reference>
<dbReference type="Gene3D" id="3.40.250.10">
    <property type="entry name" value="Rhodanese-like domain"/>
    <property type="match status" value="4"/>
</dbReference>
<dbReference type="Pfam" id="PF00581">
    <property type="entry name" value="Rhodanese"/>
    <property type="match status" value="3"/>
</dbReference>
<evidence type="ECO:0000313" key="3">
    <source>
        <dbReference type="EMBL" id="SDP23938.1"/>
    </source>
</evidence>
<evidence type="ECO:0000259" key="2">
    <source>
        <dbReference type="PROSITE" id="PS50206"/>
    </source>
</evidence>
<dbReference type="InterPro" id="IPR036873">
    <property type="entry name" value="Rhodanese-like_dom_sf"/>
</dbReference>
<evidence type="ECO:0000313" key="4">
    <source>
        <dbReference type="Proteomes" id="UP000199317"/>
    </source>
</evidence>
<sequence length="544" mass="56951">MPALPLSASGSAPPPTVSTATARTWLNDGQEIALLDVREAGQFGEGHPFFAVPAPYSRLERDVPRLVPRRGTRTVLIDHDNGVAARAAARLAGLGYTDLHVLEGGAPGWAAAGYTLFQGVNVPSKTFGELVEHAFGTPHIGAAELQRRQQAGEPLVLLDGRTVEEHHKMTIPGALPVPNGELARHWSALAPDPATPIVIHCAGRTRSIIGAQILRSLGVPNPVLALENGTQGWALSGLALEHGSRRASPAQPEAQAADRDRAARAAAEAGVPRLDAASAQGWIDDAGRTTYVLDVRTAGEFAAGTLAGARHAPGGQLLQAADQTIGVRRSRVLLLDDDGVRAPVVAAWLQRQGHETATVEGGIHAPLKLPAPVGVALPDPVPQIAQQALPAWLEAQPAAPLLLDVQPSQAYRRQHARGALWSVRPRVAADVRSAAQARRAPLLILAADAESAALAASEIASGEATSVQWALASDWAAAGLPVESSPGLPADGDAIDYLFFVHDRHDGNLEAARRYLAWETGLIAQCAPDELSGFQLPNAVPHGA</sequence>
<protein>
    <submittedName>
        <fullName evidence="3">Rhodanese-related sulfurtransferase</fullName>
    </submittedName>
</protein>
<dbReference type="Proteomes" id="UP000199317">
    <property type="component" value="Unassembled WGS sequence"/>
</dbReference>
<dbReference type="InterPro" id="IPR050229">
    <property type="entry name" value="GlpE_sulfurtransferase"/>
</dbReference>
<dbReference type="GO" id="GO:0016740">
    <property type="term" value="F:transferase activity"/>
    <property type="evidence" value="ECO:0007669"/>
    <property type="project" value="UniProtKB-KW"/>
</dbReference>